<dbReference type="AlphaFoldDB" id="A0A0F5VEJ9"/>
<sequence length="259" mass="28745">MSTTKPINRKEKGSTIERVLRILSFISEHEGQYDQNELAEAMDLPKLATAKLLAQLKDLGILRENMLRKVIAGPEFRQMALAVLRNKVFESQRLKVLERLSALIGETCGISVPNGIEMLYFERVQTNWPLQISLPVGSSVPLAATASGKLYLATLPDSVRRVILDNIALEVFTEHTLVDKVQLEQELAAIRELGYGRDNGEFIDGMAAVSVPIARDGLLLGFLFCHSPVVRHSLLDLETFVPLMQEAADEIMAMMLTGD</sequence>
<dbReference type="EMBL" id="JWYV01000004">
    <property type="protein sequence ID" value="KKD00534.1"/>
    <property type="molecule type" value="Genomic_DNA"/>
</dbReference>
<dbReference type="GO" id="GO:0045892">
    <property type="term" value="P:negative regulation of DNA-templated transcription"/>
    <property type="evidence" value="ECO:0007669"/>
    <property type="project" value="TreeGrafter"/>
</dbReference>
<comment type="caution">
    <text evidence="7">The sequence shown here is derived from an EMBL/GenBank/DDBJ whole genome shotgun (WGS) entry which is preliminary data.</text>
</comment>
<dbReference type="InterPro" id="IPR036390">
    <property type="entry name" value="WH_DNA-bd_sf"/>
</dbReference>
<dbReference type="SUPFAM" id="SSF55781">
    <property type="entry name" value="GAF domain-like"/>
    <property type="match status" value="1"/>
</dbReference>
<accession>A0A0F5VEJ9</accession>
<reference evidence="7 8" key="1">
    <citation type="submission" date="2014-12" db="EMBL/GenBank/DDBJ databases">
        <title>Mercury Reductase activity and rhizosphere competence traits in the genome of root associated Photobacterium halotolerans MELD1.</title>
        <authorList>
            <person name="Mathew D.C."/>
            <person name="Huang C.-C."/>
        </authorList>
    </citation>
    <scope>NUCLEOTIDE SEQUENCE [LARGE SCALE GENOMIC DNA]</scope>
    <source>
        <strain evidence="7 8">MELD1</strain>
    </source>
</reference>
<evidence type="ECO:0000256" key="3">
    <source>
        <dbReference type="ARBA" id="ARBA00023163"/>
    </source>
</evidence>
<dbReference type="RefSeq" id="WP_046220081.1">
    <property type="nucleotide sequence ID" value="NZ_JWYV01000004.1"/>
</dbReference>
<dbReference type="Gene3D" id="3.30.450.40">
    <property type="match status" value="1"/>
</dbReference>
<dbReference type="GO" id="GO:0003677">
    <property type="term" value="F:DNA binding"/>
    <property type="evidence" value="ECO:0007669"/>
    <property type="project" value="UniProtKB-KW"/>
</dbReference>
<keyword evidence="1" id="KW-0805">Transcription regulation</keyword>
<gene>
    <name evidence="7" type="ORF">KY46_07920</name>
</gene>
<dbReference type="InterPro" id="IPR014757">
    <property type="entry name" value="Tscrpt_reg_IclR_C"/>
</dbReference>
<evidence type="ECO:0000313" key="8">
    <source>
        <dbReference type="Proteomes" id="UP000033633"/>
    </source>
</evidence>
<evidence type="ECO:0000313" key="7">
    <source>
        <dbReference type="EMBL" id="KKD00534.1"/>
    </source>
</evidence>
<dbReference type="InterPro" id="IPR050707">
    <property type="entry name" value="HTH_MetabolicPath_Reg"/>
</dbReference>
<organism evidence="7 8">
    <name type="scientific">Photobacterium halotolerans</name>
    <dbReference type="NCBI Taxonomy" id="265726"/>
    <lineage>
        <taxon>Bacteria</taxon>
        <taxon>Pseudomonadati</taxon>
        <taxon>Pseudomonadota</taxon>
        <taxon>Gammaproteobacteria</taxon>
        <taxon>Vibrionales</taxon>
        <taxon>Vibrionaceae</taxon>
        <taxon>Photobacterium</taxon>
    </lineage>
</organism>
<evidence type="ECO:0000256" key="5">
    <source>
        <dbReference type="ARBA" id="ARBA00042627"/>
    </source>
</evidence>
<dbReference type="STRING" id="265726.KY46_07920"/>
<dbReference type="PANTHER" id="PTHR30136">
    <property type="entry name" value="HELIX-TURN-HELIX TRANSCRIPTIONAL REGULATOR, ICLR FAMILY"/>
    <property type="match status" value="1"/>
</dbReference>
<evidence type="ECO:0000256" key="2">
    <source>
        <dbReference type="ARBA" id="ARBA00023125"/>
    </source>
</evidence>
<dbReference type="InterPro" id="IPR036388">
    <property type="entry name" value="WH-like_DNA-bd_sf"/>
</dbReference>
<dbReference type="GO" id="GO:0003700">
    <property type="term" value="F:DNA-binding transcription factor activity"/>
    <property type="evidence" value="ECO:0007669"/>
    <property type="project" value="TreeGrafter"/>
</dbReference>
<proteinExistence type="predicted"/>
<dbReference type="InterPro" id="IPR029016">
    <property type="entry name" value="GAF-like_dom_sf"/>
</dbReference>
<evidence type="ECO:0000256" key="4">
    <source>
        <dbReference type="ARBA" id="ARBA00040379"/>
    </source>
</evidence>
<dbReference type="Proteomes" id="UP000033633">
    <property type="component" value="Unassembled WGS sequence"/>
</dbReference>
<keyword evidence="8" id="KW-1185">Reference proteome</keyword>
<keyword evidence="2" id="KW-0238">DNA-binding</keyword>
<dbReference type="Pfam" id="PF09339">
    <property type="entry name" value="HTH_IclR"/>
    <property type="match status" value="1"/>
</dbReference>
<dbReference type="Pfam" id="PF01614">
    <property type="entry name" value="IclR_C"/>
    <property type="match status" value="1"/>
</dbReference>
<keyword evidence="3" id="KW-0804">Transcription</keyword>
<feature type="domain" description="IclR-ED" evidence="6">
    <location>
        <begin position="75"/>
        <end position="257"/>
    </location>
</feature>
<dbReference type="PROSITE" id="PS51078">
    <property type="entry name" value="ICLR_ED"/>
    <property type="match status" value="1"/>
</dbReference>
<dbReference type="Gene3D" id="1.10.10.10">
    <property type="entry name" value="Winged helix-like DNA-binding domain superfamily/Winged helix DNA-binding domain"/>
    <property type="match status" value="1"/>
</dbReference>
<name>A0A0F5VEJ9_9GAMM</name>
<evidence type="ECO:0000259" key="6">
    <source>
        <dbReference type="PROSITE" id="PS51078"/>
    </source>
</evidence>
<dbReference type="PATRIC" id="fig|265726.11.peg.3652"/>
<dbReference type="PANTHER" id="PTHR30136:SF24">
    <property type="entry name" value="HTH-TYPE TRANSCRIPTIONAL REPRESSOR ALLR"/>
    <property type="match status" value="1"/>
</dbReference>
<protein>
    <recommendedName>
        <fullName evidence="4">HTH-type transcriptional repressor AllR</fullName>
    </recommendedName>
    <alternativeName>
        <fullName evidence="5">Negative regulator of allantoin and glyoxylate utilization operons</fullName>
    </alternativeName>
</protein>
<dbReference type="InterPro" id="IPR005471">
    <property type="entry name" value="Tscrpt_reg_IclR_N"/>
</dbReference>
<dbReference type="SUPFAM" id="SSF46785">
    <property type="entry name" value="Winged helix' DNA-binding domain"/>
    <property type="match status" value="1"/>
</dbReference>
<evidence type="ECO:0000256" key="1">
    <source>
        <dbReference type="ARBA" id="ARBA00023015"/>
    </source>
</evidence>